<protein>
    <recommendedName>
        <fullName evidence="2">BSD domain-containing protein</fullName>
    </recommendedName>
</protein>
<reference evidence="3" key="1">
    <citation type="submission" date="2023-08" db="EMBL/GenBank/DDBJ databases">
        <title>Black Yeasts Isolated from many extreme environments.</title>
        <authorList>
            <person name="Coleine C."/>
            <person name="Stajich J.E."/>
            <person name="Selbmann L."/>
        </authorList>
    </citation>
    <scope>NUCLEOTIDE SEQUENCE</scope>
    <source>
        <strain evidence="3">CCFEE 5810</strain>
    </source>
</reference>
<dbReference type="EMBL" id="JAVRQU010000006">
    <property type="protein sequence ID" value="KAK5701715.1"/>
    <property type="molecule type" value="Genomic_DNA"/>
</dbReference>
<feature type="domain" description="BSD" evidence="2">
    <location>
        <begin position="262"/>
        <end position="314"/>
    </location>
</feature>
<feature type="region of interest" description="Disordered" evidence="1">
    <location>
        <begin position="1"/>
        <end position="29"/>
    </location>
</feature>
<dbReference type="Pfam" id="PF03909">
    <property type="entry name" value="BSD"/>
    <property type="match status" value="1"/>
</dbReference>
<feature type="compositionally biased region" description="Basic and acidic residues" evidence="1">
    <location>
        <begin position="1"/>
        <end position="10"/>
    </location>
</feature>
<dbReference type="PANTHER" id="PTHR16019:SF5">
    <property type="entry name" value="BSD DOMAIN-CONTAINING PROTEIN 1"/>
    <property type="match status" value="1"/>
</dbReference>
<sequence>MDVAYDHVQEEALSPSEDQAQRDTAAETSTNLNADLQQAFQAVSSSPWGSRLGGWFSQARKQGETFVTDLQKEASEAQEQATQGWSSLREQVVQRTRGLSFGAEAGPEAQVPGEEAVPVVKVTPSAEQAEAEALKGEVPQNLPADIVKEAGTLVASLRSTAASKLKDLQKAEDAADEALLKFGSNLRNFLRDAVTVSAPTDADSSKPRGTDAAGNEVLFETSEPGTGKKVFHSTRLDAQLHAIHTTASSFTEDPQGPQWDEWKGDFDIESKTDDIAHDLDKYDELRRAMEKLVPEKVEYKVFWLRYYFLRTAVEEDERRRKEVLKGAAAAPAEEDVAWDDDDEDEAQSSTPNAKAGAPSNDSTTTLNITTATNANTATPHLIDDSDLLKPTKEPRRSHEDESRSVADSDVSYDIVSGATSRTAGSPKEERRGVDKEESDDDWE</sequence>
<dbReference type="GO" id="GO:0005737">
    <property type="term" value="C:cytoplasm"/>
    <property type="evidence" value="ECO:0007669"/>
    <property type="project" value="TreeGrafter"/>
</dbReference>
<dbReference type="Gene3D" id="1.10.3970.10">
    <property type="entry name" value="BSD domain"/>
    <property type="match status" value="1"/>
</dbReference>
<accession>A0AAN7WAR4</accession>
<dbReference type="InterPro" id="IPR051494">
    <property type="entry name" value="BSD_domain-containing"/>
</dbReference>
<dbReference type="Proteomes" id="UP001310594">
    <property type="component" value="Unassembled WGS sequence"/>
</dbReference>
<feature type="compositionally biased region" description="Acidic residues" evidence="1">
    <location>
        <begin position="332"/>
        <end position="346"/>
    </location>
</feature>
<gene>
    <name evidence="3" type="ORF">LTR97_004533</name>
</gene>
<name>A0AAN7WAR4_9PEZI</name>
<dbReference type="SMART" id="SM00751">
    <property type="entry name" value="BSD"/>
    <property type="match status" value="1"/>
</dbReference>
<proteinExistence type="predicted"/>
<dbReference type="PANTHER" id="PTHR16019">
    <property type="entry name" value="SYNAPSE-ASSOCIATED PROTEIN"/>
    <property type="match status" value="1"/>
</dbReference>
<feature type="compositionally biased region" description="Basic and acidic residues" evidence="1">
    <location>
        <begin position="426"/>
        <end position="435"/>
    </location>
</feature>
<evidence type="ECO:0000256" key="1">
    <source>
        <dbReference type="SAM" id="MobiDB-lite"/>
    </source>
</evidence>
<dbReference type="InterPro" id="IPR035925">
    <property type="entry name" value="BSD_dom_sf"/>
</dbReference>
<evidence type="ECO:0000313" key="3">
    <source>
        <dbReference type="EMBL" id="KAK5701715.1"/>
    </source>
</evidence>
<feature type="region of interest" description="Disordered" evidence="1">
    <location>
        <begin position="325"/>
        <end position="443"/>
    </location>
</feature>
<feature type="compositionally biased region" description="Basic and acidic residues" evidence="1">
    <location>
        <begin position="381"/>
        <end position="406"/>
    </location>
</feature>
<evidence type="ECO:0000313" key="4">
    <source>
        <dbReference type="Proteomes" id="UP001310594"/>
    </source>
</evidence>
<dbReference type="AlphaFoldDB" id="A0AAN7WAR4"/>
<feature type="compositionally biased region" description="Low complexity" evidence="1">
    <location>
        <begin position="363"/>
        <end position="378"/>
    </location>
</feature>
<organism evidence="3 4">
    <name type="scientific">Elasticomyces elasticus</name>
    <dbReference type="NCBI Taxonomy" id="574655"/>
    <lineage>
        <taxon>Eukaryota</taxon>
        <taxon>Fungi</taxon>
        <taxon>Dikarya</taxon>
        <taxon>Ascomycota</taxon>
        <taxon>Pezizomycotina</taxon>
        <taxon>Dothideomycetes</taxon>
        <taxon>Dothideomycetidae</taxon>
        <taxon>Mycosphaerellales</taxon>
        <taxon>Teratosphaeriaceae</taxon>
        <taxon>Elasticomyces</taxon>
    </lineage>
</organism>
<dbReference type="InterPro" id="IPR005607">
    <property type="entry name" value="BSD_dom"/>
</dbReference>
<dbReference type="PROSITE" id="PS50858">
    <property type="entry name" value="BSD"/>
    <property type="match status" value="1"/>
</dbReference>
<comment type="caution">
    <text evidence="3">The sequence shown here is derived from an EMBL/GenBank/DDBJ whole genome shotgun (WGS) entry which is preliminary data.</text>
</comment>
<dbReference type="SUPFAM" id="SSF140383">
    <property type="entry name" value="BSD domain-like"/>
    <property type="match status" value="1"/>
</dbReference>
<evidence type="ECO:0000259" key="2">
    <source>
        <dbReference type="PROSITE" id="PS50858"/>
    </source>
</evidence>